<feature type="chain" id="PRO_5046835083" evidence="1">
    <location>
        <begin position="23"/>
        <end position="99"/>
    </location>
</feature>
<keyword evidence="1" id="KW-0732">Signal</keyword>
<dbReference type="EMBL" id="JBBKTX010000002">
    <property type="protein sequence ID" value="MFK4751198.1"/>
    <property type="molecule type" value="Genomic_DNA"/>
</dbReference>
<proteinExistence type="predicted"/>
<dbReference type="RefSeq" id="WP_416204703.1">
    <property type="nucleotide sequence ID" value="NZ_JBBKTX010000002.1"/>
</dbReference>
<dbReference type="Proteomes" id="UP001620597">
    <property type="component" value="Unassembled WGS sequence"/>
</dbReference>
<evidence type="ECO:0000313" key="2">
    <source>
        <dbReference type="EMBL" id="MFK4751198.1"/>
    </source>
</evidence>
<comment type="caution">
    <text evidence="2">The sequence shown here is derived from an EMBL/GenBank/DDBJ whole genome shotgun (WGS) entry which is preliminary data.</text>
</comment>
<evidence type="ECO:0000313" key="3">
    <source>
        <dbReference type="Proteomes" id="UP001620597"/>
    </source>
</evidence>
<feature type="signal peptide" evidence="1">
    <location>
        <begin position="1"/>
        <end position="22"/>
    </location>
</feature>
<keyword evidence="3" id="KW-1185">Reference proteome</keyword>
<protein>
    <submittedName>
        <fullName evidence="2">Uncharacterized protein</fullName>
    </submittedName>
</protein>
<gene>
    <name evidence="2" type="ORF">WG929_02145</name>
</gene>
<name>A0ABW8NE07_9GAMM</name>
<evidence type="ECO:0000256" key="1">
    <source>
        <dbReference type="SAM" id="SignalP"/>
    </source>
</evidence>
<accession>A0ABW8NE07</accession>
<organism evidence="2 3">
    <name type="scientific">Oceanobacter antarcticus</name>
    <dbReference type="NCBI Taxonomy" id="3133425"/>
    <lineage>
        <taxon>Bacteria</taxon>
        <taxon>Pseudomonadati</taxon>
        <taxon>Pseudomonadota</taxon>
        <taxon>Gammaproteobacteria</taxon>
        <taxon>Oceanospirillales</taxon>
        <taxon>Oceanospirillaceae</taxon>
        <taxon>Oceanobacter</taxon>
    </lineage>
</organism>
<sequence length="99" mass="11234">MWLVRSFCLGMVMIIAVGVAHAELECNDRDAVVASDTLAKKLFKAAVVFHPALVLKRHWPSRQKEVASYIQTGEKKYSIYSLVSPDCQAHFIKRTRQND</sequence>
<reference evidence="2 3" key="1">
    <citation type="submission" date="2024-03" db="EMBL/GenBank/DDBJ databases">
        <title>High-quality draft genome sequence of Oceanobacter sp. wDCs-4.</title>
        <authorList>
            <person name="Dong C."/>
        </authorList>
    </citation>
    <scope>NUCLEOTIDE SEQUENCE [LARGE SCALE GENOMIC DNA]</scope>
    <source>
        <strain evidence="3">wDCs-4</strain>
    </source>
</reference>